<dbReference type="CDD" id="cd17546">
    <property type="entry name" value="REC_hyHK_CKI1_RcsC-like"/>
    <property type="match status" value="1"/>
</dbReference>
<gene>
    <name evidence="5" type="ORF">CDEST_01278</name>
</gene>
<name>A0AAX4HYS4_9PEZI</name>
<dbReference type="KEGG" id="cdet:87937781"/>
<keyword evidence="6" id="KW-1185">Reference proteome</keyword>
<evidence type="ECO:0000256" key="2">
    <source>
        <dbReference type="ARBA" id="ARBA00023012"/>
    </source>
</evidence>
<evidence type="ECO:0000313" key="6">
    <source>
        <dbReference type="Proteomes" id="UP001322277"/>
    </source>
</evidence>
<dbReference type="GO" id="GO:0000160">
    <property type="term" value="P:phosphorelay signal transduction system"/>
    <property type="evidence" value="ECO:0007669"/>
    <property type="project" value="UniProtKB-KW"/>
</dbReference>
<dbReference type="PROSITE" id="PS50110">
    <property type="entry name" value="RESPONSE_REGULATORY"/>
    <property type="match status" value="1"/>
</dbReference>
<dbReference type="Gene3D" id="3.40.50.2300">
    <property type="match status" value="1"/>
</dbReference>
<dbReference type="SUPFAM" id="SSF52172">
    <property type="entry name" value="CheY-like"/>
    <property type="match status" value="1"/>
</dbReference>
<protein>
    <submittedName>
        <fullName evidence="5">Signal transduction response regulator, receiver domain, CheY-like superfamily</fullName>
    </submittedName>
</protein>
<evidence type="ECO:0000256" key="3">
    <source>
        <dbReference type="PROSITE-ProRule" id="PRU00169"/>
    </source>
</evidence>
<evidence type="ECO:0000313" key="5">
    <source>
        <dbReference type="EMBL" id="WQF76264.1"/>
    </source>
</evidence>
<dbReference type="SMART" id="SM00448">
    <property type="entry name" value="REC"/>
    <property type="match status" value="1"/>
</dbReference>
<dbReference type="RefSeq" id="XP_062773488.1">
    <property type="nucleotide sequence ID" value="XM_062917437.1"/>
</dbReference>
<keyword evidence="2" id="KW-0902">Two-component regulatory system</keyword>
<dbReference type="EMBL" id="CP137305">
    <property type="protein sequence ID" value="WQF76264.1"/>
    <property type="molecule type" value="Genomic_DNA"/>
</dbReference>
<dbReference type="GeneID" id="87937781"/>
<feature type="domain" description="Response regulatory" evidence="4">
    <location>
        <begin position="220"/>
        <end position="341"/>
    </location>
</feature>
<accession>A0AAX4HYS4</accession>
<evidence type="ECO:0000259" key="4">
    <source>
        <dbReference type="PROSITE" id="PS50110"/>
    </source>
</evidence>
<dbReference type="AlphaFoldDB" id="A0AAX4HYS4"/>
<dbReference type="InterPro" id="IPR001789">
    <property type="entry name" value="Sig_transdc_resp-reg_receiver"/>
</dbReference>
<keyword evidence="1 3" id="KW-0597">Phosphoprotein</keyword>
<proteinExistence type="predicted"/>
<dbReference type="Proteomes" id="UP001322277">
    <property type="component" value="Chromosome 1"/>
</dbReference>
<dbReference type="PANTHER" id="PTHR45339:SF1">
    <property type="entry name" value="HYBRID SIGNAL TRANSDUCTION HISTIDINE KINASE J"/>
    <property type="match status" value="1"/>
</dbReference>
<dbReference type="PANTHER" id="PTHR45339">
    <property type="entry name" value="HYBRID SIGNAL TRANSDUCTION HISTIDINE KINASE J"/>
    <property type="match status" value="1"/>
</dbReference>
<evidence type="ECO:0000256" key="1">
    <source>
        <dbReference type="ARBA" id="ARBA00022553"/>
    </source>
</evidence>
<organism evidence="5 6">
    <name type="scientific">Colletotrichum destructivum</name>
    <dbReference type="NCBI Taxonomy" id="34406"/>
    <lineage>
        <taxon>Eukaryota</taxon>
        <taxon>Fungi</taxon>
        <taxon>Dikarya</taxon>
        <taxon>Ascomycota</taxon>
        <taxon>Pezizomycotina</taxon>
        <taxon>Sordariomycetes</taxon>
        <taxon>Hypocreomycetidae</taxon>
        <taxon>Glomerellales</taxon>
        <taxon>Glomerellaceae</taxon>
        <taxon>Colletotrichum</taxon>
        <taxon>Colletotrichum destructivum species complex</taxon>
    </lineage>
</organism>
<dbReference type="InterPro" id="IPR011006">
    <property type="entry name" value="CheY-like_superfamily"/>
</dbReference>
<dbReference type="Pfam" id="PF00072">
    <property type="entry name" value="Response_reg"/>
    <property type="match status" value="1"/>
</dbReference>
<reference evidence="6" key="1">
    <citation type="journal article" date="2023" name="bioRxiv">
        <title>Complete genome of the Medicago anthracnose fungus, Colletotrichum destructivum, reveals a mini-chromosome-like region within a core chromosome.</title>
        <authorList>
            <person name="Lapalu N."/>
            <person name="Simon A."/>
            <person name="Lu A."/>
            <person name="Plaumann P.-L."/>
            <person name="Amselem J."/>
            <person name="Pigne S."/>
            <person name="Auger A."/>
            <person name="Koch C."/>
            <person name="Dallery J.-F."/>
            <person name="O'Connell R.J."/>
        </authorList>
    </citation>
    <scope>NUCLEOTIDE SEQUENCE [LARGE SCALE GENOMIC DNA]</scope>
    <source>
        <strain evidence="6">CBS 520.97</strain>
    </source>
</reference>
<sequence>MSVQSRVGLGPSVSVTLPLSIPVQTAANEPLHAANDLFLQQCMELSGLRIRLLGFEGIMLVIPNSQKHKSVSDMVLVSEDALTQRSKDKVLSKLPCVAVCVNALVAHQRCLERNDHKGIAEFISQPAGPRKLAKVLLLVFDRWAAAQADWTSSGPDSPLTPAQIMVEGMINIHQLESPPFSMRPSMTGNTTLASNPKQHETIAARPKLFKSPSLTKKAVEFLLMEDNPINLKILCTYMNKLGRKYHTATNGLEAVEAYKRKPLECKYILTDVSMPVMDGFEATRQIRAHERVLDLKPATIIALTGLALGESQNEAFGSGLDLFLTKPVKLKDLSSILKSYGVLG</sequence>
<feature type="modified residue" description="4-aspartylphosphate" evidence="3">
    <location>
        <position position="271"/>
    </location>
</feature>